<evidence type="ECO:0000256" key="1">
    <source>
        <dbReference type="ARBA" id="ARBA00004123"/>
    </source>
</evidence>
<comment type="subcellular location">
    <subcellularLocation>
        <location evidence="1">Nucleus</location>
    </subcellularLocation>
</comment>
<keyword evidence="6" id="KW-0238">DNA-binding</keyword>
<feature type="region of interest" description="Disordered" evidence="9">
    <location>
        <begin position="130"/>
        <end position="155"/>
    </location>
</feature>
<reference evidence="11" key="1">
    <citation type="submission" date="2011-01" db="EMBL/GenBank/DDBJ databases">
        <title>The Genome Sequence of Nematocida parisii strain ERTm3.</title>
        <authorList>
            <consortium name="The Broad Institute Genome Sequencing Platform"/>
            <consortium name="The Broad Institute Genome Sequencing Center for Infectious Disease"/>
            <person name="Cuomo C."/>
            <person name="Troemel E."/>
            <person name="Young S.K."/>
            <person name="Zeng Q."/>
            <person name="Gargeya S."/>
            <person name="Fitzgerald M."/>
            <person name="Haas B."/>
            <person name="Abouelleil A."/>
            <person name="Alvarado L."/>
            <person name="Arachchi H.M."/>
            <person name="Berlin A."/>
            <person name="Chapman S.B."/>
            <person name="Gearin G."/>
            <person name="Goldberg J."/>
            <person name="Griggs A."/>
            <person name="Gujja S."/>
            <person name="Hansen M."/>
            <person name="Heiman D."/>
            <person name="Howarth C."/>
            <person name="Larimer J."/>
            <person name="Lui A."/>
            <person name="MacDonald P.J.P."/>
            <person name="McCowen C."/>
            <person name="Montmayeur A."/>
            <person name="Murphy C."/>
            <person name="Neiman D."/>
            <person name="Pearson M."/>
            <person name="Priest M."/>
            <person name="Roberts A."/>
            <person name="Saif S."/>
            <person name="Shea T."/>
            <person name="Sisk P."/>
            <person name="Stolte C."/>
            <person name="Sykes S."/>
            <person name="Wortman J."/>
            <person name="Nusbaum C."/>
            <person name="Birren B."/>
        </authorList>
    </citation>
    <scope>NUCLEOTIDE SEQUENCE</scope>
    <source>
        <strain evidence="11">ERTm3</strain>
    </source>
</reference>
<accession>I3EKN6</accession>
<dbReference type="GO" id="GO:0001228">
    <property type="term" value="F:DNA-binding transcription activator activity, RNA polymerase II-specific"/>
    <property type="evidence" value="ECO:0007669"/>
    <property type="project" value="TreeGrafter"/>
</dbReference>
<evidence type="ECO:0000256" key="3">
    <source>
        <dbReference type="ARBA" id="ARBA00022737"/>
    </source>
</evidence>
<evidence type="ECO:0000259" key="10">
    <source>
        <dbReference type="PROSITE" id="PS50157"/>
    </source>
</evidence>
<dbReference type="OMA" id="HEMKSYE"/>
<dbReference type="AlphaFoldDB" id="I3EKN6"/>
<dbReference type="Proteomes" id="UP000002872">
    <property type="component" value="Unassembled WGS sequence"/>
</dbReference>
<feature type="domain" description="C2H2-type" evidence="10">
    <location>
        <begin position="160"/>
        <end position="188"/>
    </location>
</feature>
<keyword evidence="5" id="KW-0862">Zinc</keyword>
<dbReference type="InterPro" id="IPR036236">
    <property type="entry name" value="Znf_C2H2_sf"/>
</dbReference>
<feature type="domain" description="C2H2-type" evidence="10">
    <location>
        <begin position="34"/>
        <end position="57"/>
    </location>
</feature>
<gene>
    <name evidence="11" type="ORF">NEQG_00553</name>
</gene>
<dbReference type="GO" id="GO:0008270">
    <property type="term" value="F:zinc ion binding"/>
    <property type="evidence" value="ECO:0007669"/>
    <property type="project" value="UniProtKB-KW"/>
</dbReference>
<keyword evidence="4 8" id="KW-0863">Zinc-finger</keyword>
<dbReference type="PANTHER" id="PTHR24376:SF243">
    <property type="entry name" value="C2H2-TYPE DOMAIN-CONTAINING PROTEIN"/>
    <property type="match status" value="1"/>
</dbReference>
<evidence type="ECO:0000256" key="9">
    <source>
        <dbReference type="SAM" id="MobiDB-lite"/>
    </source>
</evidence>
<dbReference type="VEuPathDB" id="MicrosporidiaDB:NEQG_00553"/>
<keyword evidence="3" id="KW-0677">Repeat</keyword>
<evidence type="ECO:0000313" key="11">
    <source>
        <dbReference type="EMBL" id="EIJ89783.1"/>
    </source>
</evidence>
<proteinExistence type="predicted"/>
<keyword evidence="12" id="KW-1185">Reference proteome</keyword>
<dbReference type="GO" id="GO:0000978">
    <property type="term" value="F:RNA polymerase II cis-regulatory region sequence-specific DNA binding"/>
    <property type="evidence" value="ECO:0007669"/>
    <property type="project" value="TreeGrafter"/>
</dbReference>
<dbReference type="SUPFAM" id="SSF57667">
    <property type="entry name" value="beta-beta-alpha zinc fingers"/>
    <property type="match status" value="3"/>
</dbReference>
<dbReference type="Pfam" id="PF00096">
    <property type="entry name" value="zf-C2H2"/>
    <property type="match status" value="2"/>
</dbReference>
<evidence type="ECO:0000256" key="5">
    <source>
        <dbReference type="ARBA" id="ARBA00022833"/>
    </source>
</evidence>
<keyword evidence="7" id="KW-0539">Nucleus</keyword>
<organism evidence="11 12">
    <name type="scientific">Nematocida parisii (strain ERTm3)</name>
    <name type="common">Nematode killer fungus</name>
    <dbReference type="NCBI Taxonomy" id="935791"/>
    <lineage>
        <taxon>Eukaryota</taxon>
        <taxon>Fungi</taxon>
        <taxon>Fungi incertae sedis</taxon>
        <taxon>Microsporidia</taxon>
        <taxon>Nematocida</taxon>
    </lineage>
</organism>
<dbReference type="PROSITE" id="PS50157">
    <property type="entry name" value="ZINC_FINGER_C2H2_2"/>
    <property type="match status" value="4"/>
</dbReference>
<feature type="compositionally biased region" description="Basic and acidic residues" evidence="9">
    <location>
        <begin position="144"/>
        <end position="155"/>
    </location>
</feature>
<dbReference type="GO" id="GO:0005634">
    <property type="term" value="C:nucleus"/>
    <property type="evidence" value="ECO:0007669"/>
    <property type="project" value="UniProtKB-SubCell"/>
</dbReference>
<evidence type="ECO:0000256" key="8">
    <source>
        <dbReference type="PROSITE-ProRule" id="PRU00042"/>
    </source>
</evidence>
<feature type="domain" description="C2H2-type" evidence="10">
    <location>
        <begin position="4"/>
        <end position="33"/>
    </location>
</feature>
<evidence type="ECO:0000313" key="12">
    <source>
        <dbReference type="Proteomes" id="UP000002872"/>
    </source>
</evidence>
<dbReference type="PANTHER" id="PTHR24376">
    <property type="entry name" value="ZINC FINGER PROTEIN"/>
    <property type="match status" value="1"/>
</dbReference>
<sequence length="217" mass="24726">MSLYSCGFEGCSKKFKKPSLLELHENTHTNTRPFACKECDHRYFKNSHLKVHALRAHGCTEKRICKECNKTLASEEGLSRHKDVCGRVFTCNACSATFVRAKWFLNHSRACIGTVSLDNKKIALDTKIAQNTKPSLNTPNAEEMPQKSKNPDQTKKQDLVRCKICGKGFKLEKNCKFHESHAHNNLQYPCAHCSKVYNYKGSLTRHIQKIHSNINKS</sequence>
<dbReference type="PROSITE" id="PS00028">
    <property type="entry name" value="ZINC_FINGER_C2H2_1"/>
    <property type="match status" value="4"/>
</dbReference>
<evidence type="ECO:0000256" key="7">
    <source>
        <dbReference type="ARBA" id="ARBA00023242"/>
    </source>
</evidence>
<dbReference type="SMART" id="SM00355">
    <property type="entry name" value="ZnF_C2H2"/>
    <property type="match status" value="6"/>
</dbReference>
<dbReference type="EMBL" id="GL870876">
    <property type="protein sequence ID" value="EIJ89783.1"/>
    <property type="molecule type" value="Genomic_DNA"/>
</dbReference>
<dbReference type="InParanoid" id="I3EKN6"/>
<evidence type="ECO:0000256" key="4">
    <source>
        <dbReference type="ARBA" id="ARBA00022771"/>
    </source>
</evidence>
<feature type="domain" description="C2H2-type" evidence="10">
    <location>
        <begin position="188"/>
        <end position="216"/>
    </location>
</feature>
<dbReference type="STRING" id="935791.I3EKN6"/>
<dbReference type="OrthoDB" id="8922241at2759"/>
<dbReference type="Gene3D" id="3.30.160.60">
    <property type="entry name" value="Classic Zinc Finger"/>
    <property type="match status" value="4"/>
</dbReference>
<evidence type="ECO:0000256" key="2">
    <source>
        <dbReference type="ARBA" id="ARBA00022723"/>
    </source>
</evidence>
<name>I3EKN6_NEMP3</name>
<dbReference type="HOGENOM" id="CLU_002678_2_1_1"/>
<feature type="compositionally biased region" description="Polar residues" evidence="9">
    <location>
        <begin position="130"/>
        <end position="140"/>
    </location>
</feature>
<keyword evidence="2" id="KW-0479">Metal-binding</keyword>
<evidence type="ECO:0000256" key="6">
    <source>
        <dbReference type="ARBA" id="ARBA00023125"/>
    </source>
</evidence>
<dbReference type="InterPro" id="IPR013087">
    <property type="entry name" value="Znf_C2H2_type"/>
</dbReference>
<protein>
    <recommendedName>
        <fullName evidence="10">C2H2-type domain-containing protein</fullName>
    </recommendedName>
</protein>